<protein>
    <submittedName>
        <fullName evidence="7">Methyl-accepting chemotaxis protein</fullName>
    </submittedName>
</protein>
<organism evidence="7 8">
    <name type="scientific">Tissierella pigra</name>
    <dbReference type="NCBI Taxonomy" id="2607614"/>
    <lineage>
        <taxon>Bacteria</taxon>
        <taxon>Bacillati</taxon>
        <taxon>Bacillota</taxon>
        <taxon>Tissierellia</taxon>
        <taxon>Tissierellales</taxon>
        <taxon>Tissierellaceae</taxon>
        <taxon>Tissierella</taxon>
    </lineage>
</organism>
<dbReference type="AlphaFoldDB" id="A0A6N7Y2S8"/>
<dbReference type="PRINTS" id="PR00260">
    <property type="entry name" value="CHEMTRNSDUCR"/>
</dbReference>
<dbReference type="SMART" id="SM00283">
    <property type="entry name" value="MA"/>
    <property type="match status" value="1"/>
</dbReference>
<dbReference type="Pfam" id="PF12729">
    <property type="entry name" value="4HB_MCP_1"/>
    <property type="match status" value="1"/>
</dbReference>
<reference evidence="7 8" key="1">
    <citation type="submission" date="2019-09" db="EMBL/GenBank/DDBJ databases">
        <title>In-depth cultivation of the pig gut microbiome towards novel bacterial diversity and tailored functional studies.</title>
        <authorList>
            <person name="Wylensek D."/>
            <person name="Hitch T.C.A."/>
            <person name="Clavel T."/>
        </authorList>
    </citation>
    <scope>NUCLEOTIDE SEQUENCE [LARGE SCALE GENOMIC DNA]</scope>
    <source>
        <strain evidence="7 8">WCA3-693-APC-4?</strain>
    </source>
</reference>
<dbReference type="InterPro" id="IPR024478">
    <property type="entry name" value="HlyB_4HB_MCP"/>
</dbReference>
<gene>
    <name evidence="7" type="ORF">FYJ83_15000</name>
</gene>
<evidence type="ECO:0000256" key="5">
    <source>
        <dbReference type="SAM" id="Phobius"/>
    </source>
</evidence>
<evidence type="ECO:0000259" key="6">
    <source>
        <dbReference type="PROSITE" id="PS50111"/>
    </source>
</evidence>
<dbReference type="GO" id="GO:0004888">
    <property type="term" value="F:transmembrane signaling receptor activity"/>
    <property type="evidence" value="ECO:0007669"/>
    <property type="project" value="InterPro"/>
</dbReference>
<dbReference type="Proteomes" id="UP000469523">
    <property type="component" value="Unassembled WGS sequence"/>
</dbReference>
<keyword evidence="5" id="KW-0812">Transmembrane</keyword>
<keyword evidence="5" id="KW-0472">Membrane</keyword>
<comment type="similarity">
    <text evidence="2">Belongs to the methyl-accepting chemotaxis (MCP) protein family.</text>
</comment>
<dbReference type="Pfam" id="PF00015">
    <property type="entry name" value="MCPsignal"/>
    <property type="match status" value="1"/>
</dbReference>
<dbReference type="PROSITE" id="PS50111">
    <property type="entry name" value="CHEMOTAXIS_TRANSDUC_2"/>
    <property type="match status" value="1"/>
</dbReference>
<feature type="coiled-coil region" evidence="4">
    <location>
        <begin position="491"/>
        <end position="518"/>
    </location>
</feature>
<comment type="caution">
    <text evidence="7">The sequence shown here is derived from an EMBL/GenBank/DDBJ whole genome shotgun (WGS) entry which is preliminary data.</text>
</comment>
<evidence type="ECO:0000313" key="7">
    <source>
        <dbReference type="EMBL" id="MSU02768.1"/>
    </source>
</evidence>
<dbReference type="GO" id="GO:0006935">
    <property type="term" value="P:chemotaxis"/>
    <property type="evidence" value="ECO:0007669"/>
    <property type="project" value="InterPro"/>
</dbReference>
<dbReference type="GO" id="GO:0007165">
    <property type="term" value="P:signal transduction"/>
    <property type="evidence" value="ECO:0007669"/>
    <property type="project" value="UniProtKB-KW"/>
</dbReference>
<dbReference type="PANTHER" id="PTHR32089:SF112">
    <property type="entry name" value="LYSOZYME-LIKE PROTEIN-RELATED"/>
    <property type="match status" value="1"/>
</dbReference>
<evidence type="ECO:0000256" key="2">
    <source>
        <dbReference type="ARBA" id="ARBA00029447"/>
    </source>
</evidence>
<keyword evidence="8" id="KW-1185">Reference proteome</keyword>
<evidence type="ECO:0000256" key="4">
    <source>
        <dbReference type="SAM" id="Coils"/>
    </source>
</evidence>
<feature type="transmembrane region" description="Helical" evidence="5">
    <location>
        <begin position="189"/>
        <end position="209"/>
    </location>
</feature>
<dbReference type="Gene3D" id="1.10.287.950">
    <property type="entry name" value="Methyl-accepting chemotaxis protein"/>
    <property type="match status" value="1"/>
</dbReference>
<evidence type="ECO:0000256" key="3">
    <source>
        <dbReference type="PROSITE-ProRule" id="PRU00284"/>
    </source>
</evidence>
<sequence>MRIIRNASIKFKLIFSFAIILVLLFAMGAFGTLAIERINNSSSEMYDDYLQGIDELHIIKENILDVVLILQYMGTTEYRVVVEDYAKEIDDIVANTASIIESYGSRDLVETESEAWERFNKNLMKYREERNGIVSKLKTEKFDRLQEIKRLDPYVDVVINDINKLIEINQELGQAQNESNNLIYRNTMIFMYSIITIGILVALLFGYLLSNYISKSVKKGLKFAEALGQGDLGFEMEESKSKDELGQLIIALKEAQNKIKSTIMEISQESQEVSASSQQLSATIEEVNFRFESISNNTLSIVDDIQEINAATEELTATIQEVNSGVTQLASSSSEGSVESTKIKERAEKIKIQGQESKTVTAKLLDEKEQAILNAIEQGKVVDEITIIAESIASIASQTNLLALNAAIEAARAGEAGRGFAVVADEIRKLAEESNNYVGAIQKVVEDVSLAFNNLSDNSRETLTFINDKVTKDYELLIDTGISYENDSVFVNNLSQEIAAMSEELNASTEEIASVIQNVASNMENTSSNSEEIMGGMKETLLSLEQIASAAESQATSATRLSDLVQLFKL</sequence>
<evidence type="ECO:0000256" key="1">
    <source>
        <dbReference type="ARBA" id="ARBA00023224"/>
    </source>
</evidence>
<dbReference type="PANTHER" id="PTHR32089">
    <property type="entry name" value="METHYL-ACCEPTING CHEMOTAXIS PROTEIN MCPB"/>
    <property type="match status" value="1"/>
</dbReference>
<dbReference type="GO" id="GO:0016020">
    <property type="term" value="C:membrane"/>
    <property type="evidence" value="ECO:0007669"/>
    <property type="project" value="InterPro"/>
</dbReference>
<accession>A0A6N7Y2S8</accession>
<evidence type="ECO:0000313" key="8">
    <source>
        <dbReference type="Proteomes" id="UP000469523"/>
    </source>
</evidence>
<dbReference type="RefSeq" id="WP_154441904.1">
    <property type="nucleotide sequence ID" value="NZ_JAHLPJ010000001.1"/>
</dbReference>
<keyword evidence="1 3" id="KW-0807">Transducer</keyword>
<dbReference type="SUPFAM" id="SSF58104">
    <property type="entry name" value="Methyl-accepting chemotaxis protein (MCP) signaling domain"/>
    <property type="match status" value="1"/>
</dbReference>
<dbReference type="InterPro" id="IPR004090">
    <property type="entry name" value="Chemotax_Me-accpt_rcpt"/>
</dbReference>
<name>A0A6N7Y2S8_9FIRM</name>
<dbReference type="EMBL" id="VUNQ01000042">
    <property type="protein sequence ID" value="MSU02768.1"/>
    <property type="molecule type" value="Genomic_DNA"/>
</dbReference>
<keyword evidence="5" id="KW-1133">Transmembrane helix</keyword>
<feature type="domain" description="Methyl-accepting transducer" evidence="6">
    <location>
        <begin position="276"/>
        <end position="527"/>
    </location>
</feature>
<dbReference type="InterPro" id="IPR004089">
    <property type="entry name" value="MCPsignal_dom"/>
</dbReference>
<keyword evidence="4" id="KW-0175">Coiled coil</keyword>
<proteinExistence type="inferred from homology"/>